<name>A0ABN9VIF4_9DINO</name>
<evidence type="ECO:0000313" key="1">
    <source>
        <dbReference type="EMBL" id="CAK0872613.1"/>
    </source>
</evidence>
<feature type="non-terminal residue" evidence="1">
    <location>
        <position position="367"/>
    </location>
</feature>
<reference evidence="1" key="1">
    <citation type="submission" date="2023-10" db="EMBL/GenBank/DDBJ databases">
        <authorList>
            <person name="Chen Y."/>
            <person name="Shah S."/>
            <person name="Dougan E. K."/>
            <person name="Thang M."/>
            <person name="Chan C."/>
        </authorList>
    </citation>
    <scope>NUCLEOTIDE SEQUENCE [LARGE SCALE GENOMIC DNA]</scope>
</reference>
<sequence>GGLRLRPASCAAAARGPRAPIGPARSGGEAAMGCAGSASGAGKEALAKVENELDALGEARADVPTLERMSKELKGAFSEVVTAGARDVGSLRRIEVLSEKILTRLKKEIGGHTDSAEKRAELLKVAKILDSMRATRASTSIEDAYSERKKESVAKDEDAAREPYQKLKEAYAKINGPTAVVPNLAEVLDAVEQVHLTAPESAKVTESLIKTVTQLTEKVLKCQPQSWGKSAAEAVQVLAQSKRLDELATKMVVILSSSWEPPLHPEVAHRTSVAAQRQCAEQLDAVEQNLERKSPGGAYPHMEQVQAWFDLLPEDHSMMDRVVGVFGSVDLGTVQRFKEAIKKDDRARATELRGLAKQFDALRGQFK</sequence>
<accession>A0ABN9VIF4</accession>
<dbReference type="Proteomes" id="UP001189429">
    <property type="component" value="Unassembled WGS sequence"/>
</dbReference>
<gene>
    <name evidence="1" type="ORF">PCOR1329_LOCUS58029</name>
</gene>
<keyword evidence="2" id="KW-1185">Reference proteome</keyword>
<comment type="caution">
    <text evidence="1">The sequence shown here is derived from an EMBL/GenBank/DDBJ whole genome shotgun (WGS) entry which is preliminary data.</text>
</comment>
<feature type="non-terminal residue" evidence="1">
    <location>
        <position position="1"/>
    </location>
</feature>
<organism evidence="1 2">
    <name type="scientific">Prorocentrum cordatum</name>
    <dbReference type="NCBI Taxonomy" id="2364126"/>
    <lineage>
        <taxon>Eukaryota</taxon>
        <taxon>Sar</taxon>
        <taxon>Alveolata</taxon>
        <taxon>Dinophyceae</taxon>
        <taxon>Prorocentrales</taxon>
        <taxon>Prorocentraceae</taxon>
        <taxon>Prorocentrum</taxon>
    </lineage>
</organism>
<proteinExistence type="predicted"/>
<dbReference type="EMBL" id="CAUYUJ010017182">
    <property type="protein sequence ID" value="CAK0872613.1"/>
    <property type="molecule type" value="Genomic_DNA"/>
</dbReference>
<protein>
    <recommendedName>
        <fullName evidence="3">Exocyst complex component Sec6</fullName>
    </recommendedName>
</protein>
<evidence type="ECO:0008006" key="3">
    <source>
        <dbReference type="Google" id="ProtNLM"/>
    </source>
</evidence>
<evidence type="ECO:0000313" key="2">
    <source>
        <dbReference type="Proteomes" id="UP001189429"/>
    </source>
</evidence>